<keyword evidence="6 8" id="KW-0675">Receptor</keyword>
<dbReference type="PRINTS" id="PR00237">
    <property type="entry name" value="GPCRRHODOPSN"/>
</dbReference>
<organism evidence="11 12">
    <name type="scientific">Phascolarctos cinereus</name>
    <name type="common">Koala</name>
    <dbReference type="NCBI Taxonomy" id="38626"/>
    <lineage>
        <taxon>Eukaryota</taxon>
        <taxon>Metazoa</taxon>
        <taxon>Chordata</taxon>
        <taxon>Craniata</taxon>
        <taxon>Vertebrata</taxon>
        <taxon>Euteleostomi</taxon>
        <taxon>Mammalia</taxon>
        <taxon>Metatheria</taxon>
        <taxon>Diprotodontia</taxon>
        <taxon>Phascolarctidae</taxon>
        <taxon>Phascolarctos</taxon>
    </lineage>
</organism>
<feature type="transmembrane region" description="Helical" evidence="9">
    <location>
        <begin position="260"/>
        <end position="282"/>
    </location>
</feature>
<feature type="transmembrane region" description="Helical" evidence="9">
    <location>
        <begin position="48"/>
        <end position="74"/>
    </location>
</feature>
<feature type="transmembrane region" description="Helical" evidence="9">
    <location>
        <begin position="223"/>
        <end position="248"/>
    </location>
</feature>
<keyword evidence="9" id="KW-0716">Sensory transduction</keyword>
<dbReference type="InterPro" id="IPR017452">
    <property type="entry name" value="GPCR_Rhodpsn_7TM"/>
</dbReference>
<dbReference type="InParanoid" id="A0A6P5LIL7"/>
<keyword evidence="3 9" id="KW-1133">Transmembrane helix</keyword>
<dbReference type="PROSITE" id="PS00237">
    <property type="entry name" value="G_PROTEIN_RECEP_F1_1"/>
    <property type="match status" value="1"/>
</dbReference>
<dbReference type="KEGG" id="pcw:110218928"/>
<dbReference type="GO" id="GO:0005886">
    <property type="term" value="C:plasma membrane"/>
    <property type="evidence" value="ECO:0007669"/>
    <property type="project" value="UniProtKB-SubCell"/>
</dbReference>
<evidence type="ECO:0000313" key="12">
    <source>
        <dbReference type="RefSeq" id="XP_020857603.1"/>
    </source>
</evidence>
<evidence type="ECO:0000256" key="6">
    <source>
        <dbReference type="ARBA" id="ARBA00023170"/>
    </source>
</evidence>
<sequence length="334" mass="37913">MNDARTQVRKYYWLSSAKKSSRKNGPRNHTTVTEFVLMGFTDRPELQVPLFVVFLAIYLFTLIGNLGMILLITLDSCLHVPMYYFLSHLAFIDLCYSSSIGPKMLQNLVAKKKTISFSGCFAQLYFSSAFATTECFLLATMAYDRYMAICNPLIYTAIMTKRVCSELVIGVYTYGFLNSVIQTILTFQLSFCDSNIIHHFYCADPPLLALSCSDTHSKEKQLLIFSALNLTSSLLAVLVSYIYILVSILKIHPSESKCKAFSTCASHLMVVIIFYGTLFFMYLQQPKAGNSWKYNKVVSVFYSLVIPMLNPLIYSLRNTEVKDTLKKILEGKRS</sequence>
<reference evidence="12" key="1">
    <citation type="submission" date="2025-08" db="UniProtKB">
        <authorList>
            <consortium name="RefSeq"/>
        </authorList>
    </citation>
    <scope>IDENTIFICATION</scope>
    <source>
        <tissue evidence="12">Spleen</tissue>
    </source>
</reference>
<feature type="domain" description="G-protein coupled receptors family 1 profile" evidence="10">
    <location>
        <begin position="64"/>
        <end position="314"/>
    </location>
</feature>
<evidence type="ECO:0000256" key="3">
    <source>
        <dbReference type="ARBA" id="ARBA00022989"/>
    </source>
</evidence>
<evidence type="ECO:0000256" key="7">
    <source>
        <dbReference type="ARBA" id="ARBA00023224"/>
    </source>
</evidence>
<keyword evidence="11" id="KW-1185">Reference proteome</keyword>
<dbReference type="FunFam" id="1.20.1070.10:FF:000003">
    <property type="entry name" value="Olfactory receptor"/>
    <property type="match status" value="1"/>
</dbReference>
<keyword evidence="9" id="KW-0552">Olfaction</keyword>
<evidence type="ECO:0000259" key="10">
    <source>
        <dbReference type="PROSITE" id="PS50262"/>
    </source>
</evidence>
<dbReference type="Gene3D" id="1.20.1070.10">
    <property type="entry name" value="Rhodopsin 7-helix transmembrane proteins"/>
    <property type="match status" value="1"/>
</dbReference>
<evidence type="ECO:0000256" key="2">
    <source>
        <dbReference type="ARBA" id="ARBA00022692"/>
    </source>
</evidence>
<dbReference type="GO" id="GO:0004984">
    <property type="term" value="F:olfactory receptor activity"/>
    <property type="evidence" value="ECO:0007669"/>
    <property type="project" value="InterPro"/>
</dbReference>
<evidence type="ECO:0000256" key="1">
    <source>
        <dbReference type="ARBA" id="ARBA00004141"/>
    </source>
</evidence>
<dbReference type="SUPFAM" id="SSF81321">
    <property type="entry name" value="Family A G protein-coupled receptor-like"/>
    <property type="match status" value="1"/>
</dbReference>
<name>A0A6P5LIL7_PHACI</name>
<dbReference type="GeneID" id="110218928"/>
<dbReference type="PROSITE" id="PS50262">
    <property type="entry name" value="G_PROTEIN_RECEP_F1_2"/>
    <property type="match status" value="1"/>
</dbReference>
<dbReference type="PANTHER" id="PTHR48018">
    <property type="entry name" value="OLFACTORY RECEPTOR"/>
    <property type="match status" value="1"/>
</dbReference>
<dbReference type="GO" id="GO:0004930">
    <property type="term" value="F:G protein-coupled receptor activity"/>
    <property type="evidence" value="ECO:0007669"/>
    <property type="project" value="UniProtKB-KW"/>
</dbReference>
<proteinExistence type="inferred from homology"/>
<keyword evidence="5 9" id="KW-0472">Membrane</keyword>
<evidence type="ECO:0000313" key="11">
    <source>
        <dbReference type="Proteomes" id="UP000515140"/>
    </source>
</evidence>
<evidence type="ECO:0000256" key="4">
    <source>
        <dbReference type="ARBA" id="ARBA00023040"/>
    </source>
</evidence>
<keyword evidence="4 8" id="KW-0297">G-protein coupled receptor</keyword>
<accession>A0A6P5LIL7</accession>
<protein>
    <recommendedName>
        <fullName evidence="9">Olfactory receptor</fullName>
    </recommendedName>
</protein>
<comment type="subcellular location">
    <subcellularLocation>
        <location evidence="9">Cell membrane</location>
        <topology evidence="9">Multi-pass membrane protein</topology>
    </subcellularLocation>
    <subcellularLocation>
        <location evidence="1">Membrane</location>
        <topology evidence="1">Multi-pass membrane protein</topology>
    </subcellularLocation>
</comment>
<keyword evidence="2 8" id="KW-0812">Transmembrane</keyword>
<evidence type="ECO:0000256" key="9">
    <source>
        <dbReference type="RuleBase" id="RU363047"/>
    </source>
</evidence>
<keyword evidence="7 8" id="KW-0807">Transducer</keyword>
<dbReference type="Pfam" id="PF13853">
    <property type="entry name" value="7tm_4"/>
    <property type="match status" value="1"/>
</dbReference>
<feature type="transmembrane region" description="Helical" evidence="9">
    <location>
        <begin position="120"/>
        <end position="143"/>
    </location>
</feature>
<gene>
    <name evidence="12" type="primary">LOC110218928</name>
</gene>
<evidence type="ECO:0000256" key="8">
    <source>
        <dbReference type="RuleBase" id="RU000688"/>
    </source>
</evidence>
<dbReference type="InterPro" id="IPR000725">
    <property type="entry name" value="Olfact_rcpt"/>
</dbReference>
<evidence type="ECO:0000256" key="5">
    <source>
        <dbReference type="ARBA" id="ARBA00023136"/>
    </source>
</evidence>
<keyword evidence="9" id="KW-1003">Cell membrane</keyword>
<dbReference type="CDD" id="cd15230">
    <property type="entry name" value="7tmA_OR5-like"/>
    <property type="match status" value="1"/>
</dbReference>
<dbReference type="Proteomes" id="UP000515140">
    <property type="component" value="Unplaced"/>
</dbReference>
<dbReference type="RefSeq" id="XP_020857603.1">
    <property type="nucleotide sequence ID" value="XM_021001944.1"/>
</dbReference>
<dbReference type="InterPro" id="IPR000276">
    <property type="entry name" value="GPCR_Rhodpsn"/>
</dbReference>
<dbReference type="AlphaFoldDB" id="A0A6P5LIL7"/>
<feature type="transmembrane region" description="Helical" evidence="9">
    <location>
        <begin position="294"/>
        <end position="316"/>
    </location>
</feature>
<comment type="similarity">
    <text evidence="8">Belongs to the G-protein coupled receptor 1 family.</text>
</comment>
<dbReference type="PRINTS" id="PR00245">
    <property type="entry name" value="OLFACTORYR"/>
</dbReference>